<accession>A0ABN4BVG9</accession>
<reference evidence="1 2" key="1">
    <citation type="journal article" date="2013" name="Stand. Genomic Sci.">
        <title>Complete genome sequence of Dehalobacter restrictus PER-K23(T.).</title>
        <authorList>
            <person name="Kruse T."/>
            <person name="Maillard J."/>
            <person name="Goodwin L."/>
            <person name="Woyke T."/>
            <person name="Teshima H."/>
            <person name="Bruce D."/>
            <person name="Detter C."/>
            <person name="Tapia R."/>
            <person name="Han C."/>
            <person name="Huntemann M."/>
            <person name="Wei C.L."/>
            <person name="Han J."/>
            <person name="Chen A."/>
            <person name="Kyrpides N."/>
            <person name="Szeto E."/>
            <person name="Markowitz V."/>
            <person name="Ivanova N."/>
            <person name="Pagani I."/>
            <person name="Pati A."/>
            <person name="Pitluck S."/>
            <person name="Nolan M."/>
            <person name="Holliger C."/>
            <person name="Smidt H."/>
        </authorList>
    </citation>
    <scope>NUCLEOTIDE SEQUENCE [LARGE SCALE GENOMIC DNA]</scope>
    <source>
        <strain evidence="2">DSM 9455</strain>
    </source>
</reference>
<organism evidence="1 2">
    <name type="scientific">Dehalobacter restrictus (strain DSM 9455 / PER-K23)</name>
    <dbReference type="NCBI Taxonomy" id="871738"/>
    <lineage>
        <taxon>Bacteria</taxon>
        <taxon>Bacillati</taxon>
        <taxon>Bacillota</taxon>
        <taxon>Clostridia</taxon>
        <taxon>Eubacteriales</taxon>
        <taxon>Desulfitobacteriaceae</taxon>
        <taxon>Dehalobacter</taxon>
    </lineage>
</organism>
<dbReference type="Proteomes" id="UP000018934">
    <property type="component" value="Chromosome"/>
</dbReference>
<dbReference type="EMBL" id="CP007033">
    <property type="protein sequence ID" value="AHF11378.1"/>
    <property type="molecule type" value="Genomic_DNA"/>
</dbReference>
<proteinExistence type="predicted"/>
<keyword evidence="2" id="KW-1185">Reference proteome</keyword>
<evidence type="ECO:0000313" key="2">
    <source>
        <dbReference type="Proteomes" id="UP000018934"/>
    </source>
</evidence>
<evidence type="ECO:0000313" key="1">
    <source>
        <dbReference type="EMBL" id="AHF11378.1"/>
    </source>
</evidence>
<gene>
    <name evidence="1" type="ORF">DEHRE_09380</name>
</gene>
<protein>
    <submittedName>
        <fullName evidence="1">Uncharacterized protein</fullName>
    </submittedName>
</protein>
<name>A0ABN4BVG9_DEHRP</name>
<sequence>MPEIKKQAAINLNSLFKRKNLHPKRIPFKRIISNCTKTYTTRSFSPFRATKKALIGFILLVGATRLERAASTTPR</sequence>